<organism evidence="4 5">
    <name type="scientific">Albugo candida</name>
    <dbReference type="NCBI Taxonomy" id="65357"/>
    <lineage>
        <taxon>Eukaryota</taxon>
        <taxon>Sar</taxon>
        <taxon>Stramenopiles</taxon>
        <taxon>Oomycota</taxon>
        <taxon>Peronosporomycetes</taxon>
        <taxon>Albuginales</taxon>
        <taxon>Albuginaceae</taxon>
        <taxon>Albugo</taxon>
    </lineage>
</organism>
<evidence type="ECO:0000313" key="4">
    <source>
        <dbReference type="EMBL" id="CCI44740.1"/>
    </source>
</evidence>
<dbReference type="InterPro" id="IPR018253">
    <property type="entry name" value="DnaJ_domain_CS"/>
</dbReference>
<gene>
    <name evidence="4" type="ORF">BN9_055640</name>
</gene>
<feature type="compositionally biased region" description="Polar residues" evidence="2">
    <location>
        <begin position="59"/>
        <end position="82"/>
    </location>
</feature>
<comment type="caution">
    <text evidence="4">The sequence shown here is derived from an EMBL/GenBank/DDBJ whole genome shotgun (WGS) entry which is preliminary data.</text>
</comment>
<dbReference type="OrthoDB" id="10250354at2759"/>
<dbReference type="AlphaFoldDB" id="A0A024GD02"/>
<feature type="region of interest" description="Disordered" evidence="2">
    <location>
        <begin position="59"/>
        <end position="91"/>
    </location>
</feature>
<evidence type="ECO:0000256" key="1">
    <source>
        <dbReference type="ARBA" id="ARBA00023186"/>
    </source>
</evidence>
<evidence type="ECO:0000256" key="2">
    <source>
        <dbReference type="SAM" id="MobiDB-lite"/>
    </source>
</evidence>
<dbReference type="InterPro" id="IPR036869">
    <property type="entry name" value="J_dom_sf"/>
</dbReference>
<dbReference type="Pfam" id="PF00226">
    <property type="entry name" value="DnaJ"/>
    <property type="match status" value="1"/>
</dbReference>
<dbReference type="Proteomes" id="UP000053237">
    <property type="component" value="Unassembled WGS sequence"/>
</dbReference>
<protein>
    <recommendedName>
        <fullName evidence="3">J domain-containing protein</fullName>
    </recommendedName>
</protein>
<dbReference type="InParanoid" id="A0A024GD02"/>
<keyword evidence="5" id="KW-1185">Reference proteome</keyword>
<proteinExistence type="predicted"/>
<dbReference type="InterPro" id="IPR001623">
    <property type="entry name" value="DnaJ_domain"/>
</dbReference>
<dbReference type="SUPFAM" id="SSF46565">
    <property type="entry name" value="Chaperone J-domain"/>
    <property type="match status" value="1"/>
</dbReference>
<dbReference type="PRINTS" id="PR00625">
    <property type="entry name" value="JDOMAIN"/>
</dbReference>
<dbReference type="PROSITE" id="PS50076">
    <property type="entry name" value="DNAJ_2"/>
    <property type="match status" value="1"/>
</dbReference>
<dbReference type="InterPro" id="IPR051938">
    <property type="entry name" value="Apopto_cytoskel_mod"/>
</dbReference>
<feature type="domain" description="J" evidence="3">
    <location>
        <begin position="5"/>
        <end position="70"/>
    </location>
</feature>
<dbReference type="SMART" id="SM00271">
    <property type="entry name" value="DnaJ"/>
    <property type="match status" value="1"/>
</dbReference>
<dbReference type="STRING" id="65357.A0A024GD02"/>
<evidence type="ECO:0000259" key="3">
    <source>
        <dbReference type="PROSITE" id="PS50076"/>
    </source>
</evidence>
<dbReference type="EMBL" id="CAIX01000078">
    <property type="protein sequence ID" value="CCI44740.1"/>
    <property type="molecule type" value="Genomic_DNA"/>
</dbReference>
<dbReference type="PANTHER" id="PTHR44145:SF3">
    <property type="entry name" value="DNAJ HOMOLOG SUBFAMILY A MEMBER 3, MITOCHONDRIAL"/>
    <property type="match status" value="1"/>
</dbReference>
<dbReference type="PROSITE" id="PS00636">
    <property type="entry name" value="DNAJ_1"/>
    <property type="match status" value="1"/>
</dbReference>
<evidence type="ECO:0000313" key="5">
    <source>
        <dbReference type="Proteomes" id="UP000053237"/>
    </source>
</evidence>
<dbReference type="CDD" id="cd06257">
    <property type="entry name" value="DnaJ"/>
    <property type="match status" value="1"/>
</dbReference>
<sequence length="175" mass="20371">MTSIDYYRLLKVARNATASEIKQAYFKLAKELHPDSTRNDPTKAELFKSVNEAYASLSNASTRRQYDQQVGNPSAWSNSMHAHTNDDNDSKPLHGINEEVWLYHHYGPQAANGWSGMQNVVKEKFEKEDFERKKKHYKLDPMAGYFYRREARIEKYEKETANQKKDEDAQGCRIS</sequence>
<dbReference type="PANTHER" id="PTHR44145">
    <property type="entry name" value="DNAJ HOMOLOG SUBFAMILY A MEMBER 3, MITOCHONDRIAL"/>
    <property type="match status" value="1"/>
</dbReference>
<reference evidence="4 5" key="1">
    <citation type="submission" date="2012-05" db="EMBL/GenBank/DDBJ databases">
        <title>Recombination and specialization in a pathogen metapopulation.</title>
        <authorList>
            <person name="Gardiner A."/>
            <person name="Kemen E."/>
            <person name="Schultz-Larsen T."/>
            <person name="MacLean D."/>
            <person name="Van Oosterhout C."/>
            <person name="Jones J.D.G."/>
        </authorList>
    </citation>
    <scope>NUCLEOTIDE SEQUENCE [LARGE SCALE GENOMIC DNA]</scope>
    <source>
        <strain evidence="4 5">Ac Nc2</strain>
    </source>
</reference>
<keyword evidence="1" id="KW-0143">Chaperone</keyword>
<dbReference type="Gene3D" id="1.10.287.110">
    <property type="entry name" value="DnaJ domain"/>
    <property type="match status" value="1"/>
</dbReference>
<name>A0A024GD02_9STRA</name>
<accession>A0A024GD02</accession>